<gene>
    <name evidence="1" type="ORF">D5086_026089</name>
</gene>
<proteinExistence type="predicted"/>
<name>A0ACC4B0Y9_POPAL</name>
<reference evidence="1 2" key="1">
    <citation type="journal article" date="2024" name="Plant Biotechnol. J.">
        <title>Genome and CRISPR/Cas9 system of a widespread forest tree (Populus alba) in the world.</title>
        <authorList>
            <person name="Liu Y.J."/>
            <person name="Jiang P.F."/>
            <person name="Han X.M."/>
            <person name="Li X.Y."/>
            <person name="Wang H.M."/>
            <person name="Wang Y.J."/>
            <person name="Wang X.X."/>
            <person name="Zeng Q.Y."/>
        </authorList>
    </citation>
    <scope>NUCLEOTIDE SEQUENCE [LARGE SCALE GENOMIC DNA]</scope>
    <source>
        <strain evidence="2">cv. PAL-ZL1</strain>
    </source>
</reference>
<dbReference type="Proteomes" id="UP000309997">
    <property type="component" value="Unassembled WGS sequence"/>
</dbReference>
<keyword evidence="2" id="KW-1185">Reference proteome</keyword>
<comment type="caution">
    <text evidence="1">The sequence shown here is derived from an EMBL/GenBank/DDBJ whole genome shotgun (WGS) entry which is preliminary data.</text>
</comment>
<sequence length="181" mass="19973">MAPEVAGAGVYREKVVELAAVEFFIVEERLREEVTATVDGVARKLVGYALCCDGKKNVQDPKVKILESLTIIVEDLSHEKKRGLVNLGMGSEVCPARKVFVDMFGIISHPPWNNQPFPSSRREVLAKTALEYVTTVTLADDSCLPPNGCHRIAFYVKYLRGSRRVLLVVLAILCLKVIGMG</sequence>
<accession>A0ACC4B0Y9</accession>
<organism evidence="1 2">
    <name type="scientific">Populus alba</name>
    <name type="common">White poplar</name>
    <dbReference type="NCBI Taxonomy" id="43335"/>
    <lineage>
        <taxon>Eukaryota</taxon>
        <taxon>Viridiplantae</taxon>
        <taxon>Streptophyta</taxon>
        <taxon>Embryophyta</taxon>
        <taxon>Tracheophyta</taxon>
        <taxon>Spermatophyta</taxon>
        <taxon>Magnoliopsida</taxon>
        <taxon>eudicotyledons</taxon>
        <taxon>Gunneridae</taxon>
        <taxon>Pentapetalae</taxon>
        <taxon>rosids</taxon>
        <taxon>fabids</taxon>
        <taxon>Malpighiales</taxon>
        <taxon>Salicaceae</taxon>
        <taxon>Saliceae</taxon>
        <taxon>Populus</taxon>
    </lineage>
</organism>
<evidence type="ECO:0000313" key="1">
    <source>
        <dbReference type="EMBL" id="KAL3572185.1"/>
    </source>
</evidence>
<dbReference type="EMBL" id="RCHU02000014">
    <property type="protein sequence ID" value="KAL3572185.1"/>
    <property type="molecule type" value="Genomic_DNA"/>
</dbReference>
<protein>
    <submittedName>
        <fullName evidence="1">Uncharacterized protein</fullName>
    </submittedName>
</protein>
<evidence type="ECO:0000313" key="2">
    <source>
        <dbReference type="Proteomes" id="UP000309997"/>
    </source>
</evidence>